<feature type="domain" description="DUF4216" evidence="2">
    <location>
        <begin position="121"/>
        <end position="189"/>
    </location>
</feature>
<accession>A0A6V7NVR4</accession>
<dbReference type="EMBL" id="LR862142">
    <property type="protein sequence ID" value="CAD1822691.1"/>
    <property type="molecule type" value="Genomic_DNA"/>
</dbReference>
<dbReference type="PANTHER" id="PTHR48258:SF15">
    <property type="entry name" value="OS02G0543900 PROTEIN"/>
    <property type="match status" value="1"/>
</dbReference>
<sequence length="251" mass="27862">MLTLFKKNRPLLSSTRKPSPNTTKYDLPAPTPSHPLLLSLKPPRILFSLRSNPSLSSSPSAAATDELGFRRPEFGREDLAGTVAGGVSAKRQGDDGGGEAGVRRPGCARGGVEGVEGVDGEEVVLFKCEWVDVTHGKGLKRDEYGFTLINFSHLIHTGEKLEDEPFIFATQAEQVFYVEDELNPEWSTVIKFKPRDVYDMRDDNLVDMEYEHYHVSLLEGLLDNPQDSHFWVRTDIEGTTVDACSSYANES</sequence>
<protein>
    <recommendedName>
        <fullName evidence="2">DUF4216 domain-containing protein</fullName>
    </recommendedName>
</protein>
<organism evidence="3">
    <name type="scientific">Ananas comosus var. bracteatus</name>
    <name type="common">red pineapple</name>
    <dbReference type="NCBI Taxonomy" id="296719"/>
    <lineage>
        <taxon>Eukaryota</taxon>
        <taxon>Viridiplantae</taxon>
        <taxon>Streptophyta</taxon>
        <taxon>Embryophyta</taxon>
        <taxon>Tracheophyta</taxon>
        <taxon>Spermatophyta</taxon>
        <taxon>Magnoliopsida</taxon>
        <taxon>Liliopsida</taxon>
        <taxon>Poales</taxon>
        <taxon>Bromeliaceae</taxon>
        <taxon>Bromelioideae</taxon>
        <taxon>Ananas</taxon>
    </lineage>
</organism>
<name>A0A6V7NVR4_ANACO</name>
<dbReference type="AlphaFoldDB" id="A0A6V7NVR4"/>
<dbReference type="Pfam" id="PF13952">
    <property type="entry name" value="DUF4216"/>
    <property type="match status" value="1"/>
</dbReference>
<proteinExistence type="predicted"/>
<reference evidence="3" key="1">
    <citation type="submission" date="2020-07" db="EMBL/GenBank/DDBJ databases">
        <authorList>
            <person name="Lin J."/>
        </authorList>
    </citation>
    <scope>NUCLEOTIDE SEQUENCE</scope>
</reference>
<dbReference type="InterPro" id="IPR025312">
    <property type="entry name" value="DUF4216"/>
</dbReference>
<evidence type="ECO:0000256" key="1">
    <source>
        <dbReference type="SAM" id="MobiDB-lite"/>
    </source>
</evidence>
<evidence type="ECO:0000259" key="2">
    <source>
        <dbReference type="Pfam" id="PF13952"/>
    </source>
</evidence>
<feature type="region of interest" description="Disordered" evidence="1">
    <location>
        <begin position="1"/>
        <end position="34"/>
    </location>
</feature>
<gene>
    <name evidence="3" type="ORF">CB5_LOCUS5902</name>
</gene>
<evidence type="ECO:0000313" key="3">
    <source>
        <dbReference type="EMBL" id="CAD1822691.1"/>
    </source>
</evidence>
<feature type="compositionally biased region" description="Polar residues" evidence="1">
    <location>
        <begin position="11"/>
        <end position="24"/>
    </location>
</feature>
<dbReference type="PANTHER" id="PTHR48258">
    <property type="entry name" value="DUF4218 DOMAIN-CONTAINING PROTEIN-RELATED"/>
    <property type="match status" value="1"/>
</dbReference>